<reference evidence="3 4" key="1">
    <citation type="journal article" date="2014" name="Proc. Natl. Acad. Sci. U.S.A.">
        <title>Functional type 2 photosynthetic reaction centers found in the rare bacterial phylum Gemmatimonadetes.</title>
        <authorList>
            <person name="Zeng Y."/>
            <person name="Feng F."/>
            <person name="Medova H."/>
            <person name="Dean J."/>
            <person name="Koblizek M."/>
        </authorList>
    </citation>
    <scope>NUCLEOTIDE SEQUENCE [LARGE SCALE GENOMIC DNA]</scope>
    <source>
        <strain evidence="3 4">AP64</strain>
    </source>
</reference>
<feature type="region of interest" description="Disordered" evidence="1">
    <location>
        <begin position="90"/>
        <end position="151"/>
    </location>
</feature>
<feature type="region of interest" description="Disordered" evidence="1">
    <location>
        <begin position="44"/>
        <end position="67"/>
    </location>
</feature>
<evidence type="ECO:0000256" key="1">
    <source>
        <dbReference type="SAM" id="MobiDB-lite"/>
    </source>
</evidence>
<gene>
    <name evidence="3" type="ORF">GEMMAAP_02345</name>
</gene>
<evidence type="ECO:0000313" key="3">
    <source>
        <dbReference type="EMBL" id="AMW03988.1"/>
    </source>
</evidence>
<organism evidence="3 4">
    <name type="scientific">Gemmatimonas phototrophica</name>
    <dbReference type="NCBI Taxonomy" id="1379270"/>
    <lineage>
        <taxon>Bacteria</taxon>
        <taxon>Pseudomonadati</taxon>
        <taxon>Gemmatimonadota</taxon>
        <taxon>Gemmatimonadia</taxon>
        <taxon>Gemmatimonadales</taxon>
        <taxon>Gemmatimonadaceae</taxon>
        <taxon>Gemmatimonas</taxon>
    </lineage>
</organism>
<dbReference type="Proteomes" id="UP000076404">
    <property type="component" value="Chromosome"/>
</dbReference>
<feature type="compositionally biased region" description="Low complexity" evidence="1">
    <location>
        <begin position="134"/>
        <end position="143"/>
    </location>
</feature>
<feature type="compositionally biased region" description="Basic and acidic residues" evidence="1">
    <location>
        <begin position="44"/>
        <end position="63"/>
    </location>
</feature>
<proteinExistence type="predicted"/>
<keyword evidence="4" id="KW-1185">Reference proteome</keyword>
<evidence type="ECO:0000313" key="4">
    <source>
        <dbReference type="Proteomes" id="UP000076404"/>
    </source>
</evidence>
<evidence type="ECO:0000259" key="2">
    <source>
        <dbReference type="Pfam" id="PF03448"/>
    </source>
</evidence>
<sequence>MKAMIIPIVIGLLAGIGGGSGYSYMKASAKYVADSTRIADSLKTHADSAAHDSTEHAAGEDSTAHGAADSTLLAEQAPMTPADSLRALEAARKAGTSHAPADHGPAARGASAHAPAPAKAESHTSTPAPPTPKPSTTSSAAASVKDARDQALQTALPEARLAKIFGAMAPKDAAKVLDQMTDGDVRAILAMMNDRQAAAILSAFSAGRAAAITKGAVKSPGNPTP</sequence>
<feature type="domain" description="Magnesium transporter MgtE intracellular" evidence="2">
    <location>
        <begin position="146"/>
        <end position="206"/>
    </location>
</feature>
<dbReference type="Pfam" id="PF03448">
    <property type="entry name" value="MgtE_N"/>
    <property type="match status" value="1"/>
</dbReference>
<dbReference type="AlphaFoldDB" id="A0A143BG35"/>
<dbReference type="SUPFAM" id="SSF158791">
    <property type="entry name" value="MgtE N-terminal domain-like"/>
    <property type="match status" value="1"/>
</dbReference>
<feature type="compositionally biased region" description="Low complexity" evidence="1">
    <location>
        <begin position="106"/>
        <end position="119"/>
    </location>
</feature>
<dbReference type="eggNOG" id="ENOG502ZGSQ">
    <property type="taxonomic scope" value="Bacteria"/>
</dbReference>
<reference evidence="3 4" key="2">
    <citation type="journal article" date="2016" name="Environ. Microbiol. Rep.">
        <title>Metagenomic evidence for the presence of phototrophic Gemmatimonadetes bacteria in diverse environments.</title>
        <authorList>
            <person name="Zeng Y."/>
            <person name="Baumbach J."/>
            <person name="Barbosa E.G."/>
            <person name="Azevedo V."/>
            <person name="Zhang C."/>
            <person name="Koblizek M."/>
        </authorList>
    </citation>
    <scope>NUCLEOTIDE SEQUENCE [LARGE SCALE GENOMIC DNA]</scope>
    <source>
        <strain evidence="3 4">AP64</strain>
    </source>
</reference>
<name>A0A143BG35_9BACT</name>
<dbReference type="InterPro" id="IPR006668">
    <property type="entry name" value="Mg_transptr_MgtE_intracell_dom"/>
</dbReference>
<dbReference type="EMBL" id="CP011454">
    <property type="protein sequence ID" value="AMW03988.1"/>
    <property type="molecule type" value="Genomic_DNA"/>
</dbReference>
<accession>A0A143BG35</accession>
<protein>
    <recommendedName>
        <fullName evidence="2">Magnesium transporter MgtE intracellular domain-containing protein</fullName>
    </recommendedName>
</protein>
<dbReference type="KEGG" id="gph:GEMMAAP_02345"/>
<dbReference type="STRING" id="1379270.GEMMAAP_02345"/>